<keyword evidence="1" id="KW-0472">Membrane</keyword>
<evidence type="ECO:0000256" key="1">
    <source>
        <dbReference type="SAM" id="Phobius"/>
    </source>
</evidence>
<reference evidence="2 3" key="1">
    <citation type="submission" date="2024-09" db="EMBL/GenBank/DDBJ databases">
        <authorList>
            <person name="Sun Q."/>
            <person name="Mori K."/>
        </authorList>
    </citation>
    <scope>NUCLEOTIDE SEQUENCE [LARGE SCALE GENOMIC DNA]</scope>
    <source>
        <strain evidence="2 3">JCM 11201</strain>
    </source>
</reference>
<evidence type="ECO:0000313" key="3">
    <source>
        <dbReference type="Proteomes" id="UP001589609"/>
    </source>
</evidence>
<organism evidence="2 3">
    <name type="scientific">Ectobacillus funiculus</name>
    <dbReference type="NCBI Taxonomy" id="137993"/>
    <lineage>
        <taxon>Bacteria</taxon>
        <taxon>Bacillati</taxon>
        <taxon>Bacillota</taxon>
        <taxon>Bacilli</taxon>
        <taxon>Bacillales</taxon>
        <taxon>Bacillaceae</taxon>
        <taxon>Ectobacillus</taxon>
    </lineage>
</organism>
<protein>
    <submittedName>
        <fullName evidence="2">Uncharacterized protein</fullName>
    </submittedName>
</protein>
<comment type="caution">
    <text evidence="2">The sequence shown here is derived from an EMBL/GenBank/DDBJ whole genome shotgun (WGS) entry which is preliminary data.</text>
</comment>
<dbReference type="Proteomes" id="UP001589609">
    <property type="component" value="Unassembled WGS sequence"/>
</dbReference>
<keyword evidence="3" id="KW-1185">Reference proteome</keyword>
<keyword evidence="1" id="KW-1133">Transmembrane helix</keyword>
<keyword evidence="1" id="KW-0812">Transmembrane</keyword>
<dbReference type="RefSeq" id="WP_379947893.1">
    <property type="nucleotide sequence ID" value="NZ_JBHMAF010000017.1"/>
</dbReference>
<accession>A0ABV5WB34</accession>
<sequence length="167" mass="18552">MRLLKSLFFLSLILMIGIVWLLALYLNSLADRDEARSHLQETKQTIGQETDTALLKTVEGFCRELYGPQPDRARIASYTTPRGKSVFLPPEGKEAKSNIQIQMKIHSISVYSGVVKEKQAEVIAAVNRTTTINGIAATSTSYVRLELVKKNTWLVDTGVIIGETPSK</sequence>
<evidence type="ECO:0000313" key="2">
    <source>
        <dbReference type="EMBL" id="MFB9757582.1"/>
    </source>
</evidence>
<proteinExistence type="predicted"/>
<feature type="transmembrane region" description="Helical" evidence="1">
    <location>
        <begin position="6"/>
        <end position="26"/>
    </location>
</feature>
<name>A0ABV5WB34_9BACI</name>
<gene>
    <name evidence="2" type="ORF">ACFFMS_03375</name>
</gene>
<dbReference type="EMBL" id="JBHMAF010000017">
    <property type="protein sequence ID" value="MFB9757582.1"/>
    <property type="molecule type" value="Genomic_DNA"/>
</dbReference>